<dbReference type="RefSeq" id="XP_040705366.1">
    <property type="nucleotide sequence ID" value="XM_040851965.1"/>
</dbReference>
<accession>A0A1L9TQ59</accession>
<reference evidence="2" key="1">
    <citation type="journal article" date="2017" name="Genome Biol.">
        <title>Comparative genomics reveals high biological diversity and specific adaptations in the industrially and medically important fungal genus Aspergillus.</title>
        <authorList>
            <person name="de Vries R.P."/>
            <person name="Riley R."/>
            <person name="Wiebenga A."/>
            <person name="Aguilar-Osorio G."/>
            <person name="Amillis S."/>
            <person name="Uchima C.A."/>
            <person name="Anderluh G."/>
            <person name="Asadollahi M."/>
            <person name="Askin M."/>
            <person name="Barry K."/>
            <person name="Battaglia E."/>
            <person name="Bayram O."/>
            <person name="Benocci T."/>
            <person name="Braus-Stromeyer S.A."/>
            <person name="Caldana C."/>
            <person name="Canovas D."/>
            <person name="Cerqueira G.C."/>
            <person name="Chen F."/>
            <person name="Chen W."/>
            <person name="Choi C."/>
            <person name="Clum A."/>
            <person name="Dos Santos R.A."/>
            <person name="Damasio A.R."/>
            <person name="Diallinas G."/>
            <person name="Emri T."/>
            <person name="Fekete E."/>
            <person name="Flipphi M."/>
            <person name="Freyberg S."/>
            <person name="Gallo A."/>
            <person name="Gournas C."/>
            <person name="Habgood R."/>
            <person name="Hainaut M."/>
            <person name="Harispe M.L."/>
            <person name="Henrissat B."/>
            <person name="Hilden K.S."/>
            <person name="Hope R."/>
            <person name="Hossain A."/>
            <person name="Karabika E."/>
            <person name="Karaffa L."/>
            <person name="Karanyi Z."/>
            <person name="Krasevec N."/>
            <person name="Kuo A."/>
            <person name="Kusch H."/>
            <person name="LaButti K."/>
            <person name="Lagendijk E.L."/>
            <person name="Lapidus A."/>
            <person name="Levasseur A."/>
            <person name="Lindquist E."/>
            <person name="Lipzen A."/>
            <person name="Logrieco A.F."/>
            <person name="MacCabe A."/>
            <person name="Maekelae M.R."/>
            <person name="Malavazi I."/>
            <person name="Melin P."/>
            <person name="Meyer V."/>
            <person name="Mielnichuk N."/>
            <person name="Miskei M."/>
            <person name="Molnar A.P."/>
            <person name="Mule G."/>
            <person name="Ngan C.Y."/>
            <person name="Orejas M."/>
            <person name="Orosz E."/>
            <person name="Ouedraogo J.P."/>
            <person name="Overkamp K.M."/>
            <person name="Park H.-S."/>
            <person name="Perrone G."/>
            <person name="Piumi F."/>
            <person name="Punt P.J."/>
            <person name="Ram A.F."/>
            <person name="Ramon A."/>
            <person name="Rauscher S."/>
            <person name="Record E."/>
            <person name="Riano-Pachon D.M."/>
            <person name="Robert V."/>
            <person name="Roehrig J."/>
            <person name="Ruller R."/>
            <person name="Salamov A."/>
            <person name="Salih N.S."/>
            <person name="Samson R.A."/>
            <person name="Sandor E."/>
            <person name="Sanguinetti M."/>
            <person name="Schuetze T."/>
            <person name="Sepcic K."/>
            <person name="Shelest E."/>
            <person name="Sherlock G."/>
            <person name="Sophianopoulou V."/>
            <person name="Squina F.M."/>
            <person name="Sun H."/>
            <person name="Susca A."/>
            <person name="Todd R.B."/>
            <person name="Tsang A."/>
            <person name="Unkles S.E."/>
            <person name="van de Wiele N."/>
            <person name="van Rossen-Uffink D."/>
            <person name="Oliveira J.V."/>
            <person name="Vesth T.C."/>
            <person name="Visser J."/>
            <person name="Yu J.-H."/>
            <person name="Zhou M."/>
            <person name="Andersen M.R."/>
            <person name="Archer D.B."/>
            <person name="Baker S.E."/>
            <person name="Benoit I."/>
            <person name="Brakhage A.A."/>
            <person name="Braus G.H."/>
            <person name="Fischer R."/>
            <person name="Frisvad J.C."/>
            <person name="Goldman G.H."/>
            <person name="Houbraken J."/>
            <person name="Oakley B."/>
            <person name="Pocsi I."/>
            <person name="Scazzocchio C."/>
            <person name="Seiboth B."/>
            <person name="vanKuyk P.A."/>
            <person name="Wortman J."/>
            <person name="Dyer P.S."/>
            <person name="Grigoriev I.V."/>
        </authorList>
    </citation>
    <scope>NUCLEOTIDE SEQUENCE [LARGE SCALE GENOMIC DNA]</scope>
    <source>
        <strain evidence="2">CBS 593.65</strain>
    </source>
</reference>
<name>A0A1L9TQ59_9EURO</name>
<protein>
    <submittedName>
        <fullName evidence="1">Uncharacterized protein</fullName>
    </submittedName>
</protein>
<evidence type="ECO:0000313" key="2">
    <source>
        <dbReference type="Proteomes" id="UP000184356"/>
    </source>
</evidence>
<dbReference type="VEuPathDB" id="FungiDB:ASPSYDRAFT_88101"/>
<evidence type="ECO:0000313" key="1">
    <source>
        <dbReference type="EMBL" id="OJJ61560.1"/>
    </source>
</evidence>
<proteinExistence type="predicted"/>
<dbReference type="EMBL" id="KV878584">
    <property type="protein sequence ID" value="OJJ61560.1"/>
    <property type="molecule type" value="Genomic_DNA"/>
</dbReference>
<keyword evidence="2" id="KW-1185">Reference proteome</keyword>
<dbReference type="AlphaFoldDB" id="A0A1L9TQ59"/>
<sequence>MSLPQGSQPIERILPPKLPYDMFHELVSALGKVIAARARREDLSRSWIKPDEAKATLVKLAYVSKSLKEIAYPHIYAYIELTSSGALQILLHSLTDNPEMAQRVKSLDVSNGLFWTHHHNWPHPPVIHNINDDQQLAQLPLRRMQSDLRVLWRGVCQKNPIMAARWDISCPNARDVVLNLVLLLLMLQNIRIFRSLPGDRIYKADYLLSTIFTTMPSAYARRFLRNLEVLEIVDLRCRNNVLFLRQMVLLPKLHTLDLPICEGLRGFRLKRTFANEYTLPLRNLRIQSAYFSLHALLDLLRGIQRLEILHYPISEYIRWPANGGIIKQALDNHRRNLKELNLVIDHHHANRQNYLYLVGTLPLLTLNPSWSFAAYSNLRSLHIHDVCLGFSCSDELERTDMATCLPVHIETLTLMTWIAKHEGAIYADKLLQKCVSFARLEQITLLHVQENLRMVRPRPTVSAHRKHGNIVFQYIRYCSFLDELGL</sequence>
<gene>
    <name evidence="1" type="ORF">ASPSYDRAFT_88101</name>
</gene>
<organism evidence="1 2">
    <name type="scientific">Aspergillus sydowii CBS 593.65</name>
    <dbReference type="NCBI Taxonomy" id="1036612"/>
    <lineage>
        <taxon>Eukaryota</taxon>
        <taxon>Fungi</taxon>
        <taxon>Dikarya</taxon>
        <taxon>Ascomycota</taxon>
        <taxon>Pezizomycotina</taxon>
        <taxon>Eurotiomycetes</taxon>
        <taxon>Eurotiomycetidae</taxon>
        <taxon>Eurotiales</taxon>
        <taxon>Aspergillaceae</taxon>
        <taxon>Aspergillus</taxon>
        <taxon>Aspergillus subgen. Nidulantes</taxon>
    </lineage>
</organism>
<dbReference type="OrthoDB" id="4505909at2759"/>
<dbReference type="GeneID" id="63768038"/>
<dbReference type="Proteomes" id="UP000184356">
    <property type="component" value="Unassembled WGS sequence"/>
</dbReference>